<name>A0A2S8FHG4_9BACT</name>
<evidence type="ECO:0000256" key="1">
    <source>
        <dbReference type="SAM" id="MobiDB-lite"/>
    </source>
</evidence>
<dbReference type="OrthoDB" id="290020at2"/>
<evidence type="ECO:0000313" key="3">
    <source>
        <dbReference type="Proteomes" id="UP000239388"/>
    </source>
</evidence>
<dbReference type="AlphaFoldDB" id="A0A2S8FHG4"/>
<accession>A0A2S8FHG4</accession>
<sequence>MATIISPATDVETTEENTSSLATSEKRLEDHTVKELRELASQLGIRGRSKIMHKEELVSVIRRRW</sequence>
<evidence type="ECO:0000313" key="2">
    <source>
        <dbReference type="EMBL" id="PQO31589.1"/>
    </source>
</evidence>
<evidence type="ECO:0008006" key="4">
    <source>
        <dbReference type="Google" id="ProtNLM"/>
    </source>
</evidence>
<organism evidence="2 3">
    <name type="scientific">Blastopirellula marina</name>
    <dbReference type="NCBI Taxonomy" id="124"/>
    <lineage>
        <taxon>Bacteria</taxon>
        <taxon>Pseudomonadati</taxon>
        <taxon>Planctomycetota</taxon>
        <taxon>Planctomycetia</taxon>
        <taxon>Pirellulales</taxon>
        <taxon>Pirellulaceae</taxon>
        <taxon>Blastopirellula</taxon>
    </lineage>
</organism>
<dbReference type="Proteomes" id="UP000239388">
    <property type="component" value="Unassembled WGS sequence"/>
</dbReference>
<proteinExistence type="predicted"/>
<feature type="region of interest" description="Disordered" evidence="1">
    <location>
        <begin position="1"/>
        <end position="26"/>
    </location>
</feature>
<dbReference type="RefSeq" id="WP_105356643.1">
    <property type="nucleotide sequence ID" value="NZ_PUIB01000019.1"/>
</dbReference>
<reference evidence="2 3" key="1">
    <citation type="submission" date="2018-02" db="EMBL/GenBank/DDBJ databases">
        <title>Comparative genomes isolates from brazilian mangrove.</title>
        <authorList>
            <person name="Araujo J.E."/>
            <person name="Taketani R.G."/>
            <person name="Silva M.C.P."/>
            <person name="Loureco M.V."/>
            <person name="Andreote F.D."/>
        </authorList>
    </citation>
    <scope>NUCLEOTIDE SEQUENCE [LARGE SCALE GENOMIC DNA]</scope>
    <source>
        <strain evidence="2 3">NAP PRIS-MGV</strain>
    </source>
</reference>
<dbReference type="EMBL" id="PUIB01000019">
    <property type="protein sequence ID" value="PQO31589.1"/>
    <property type="molecule type" value="Genomic_DNA"/>
</dbReference>
<protein>
    <recommendedName>
        <fullName evidence="4">Rho termination factor N-terminal domain-containing protein</fullName>
    </recommendedName>
</protein>
<comment type="caution">
    <text evidence="2">The sequence shown here is derived from an EMBL/GenBank/DDBJ whole genome shotgun (WGS) entry which is preliminary data.</text>
</comment>
<gene>
    <name evidence="2" type="ORF">C5Y98_19425</name>
</gene>